<proteinExistence type="predicted"/>
<dbReference type="Gene3D" id="3.40.109.10">
    <property type="entry name" value="NADH Oxidase"/>
    <property type="match status" value="2"/>
</dbReference>
<dbReference type="InterPro" id="IPR029479">
    <property type="entry name" value="Nitroreductase"/>
</dbReference>
<name>A0A1G2CL30_9BACT</name>
<protein>
    <recommendedName>
        <fullName evidence="1">Nitroreductase domain-containing protein</fullName>
    </recommendedName>
</protein>
<organism evidence="2 3">
    <name type="scientific">Candidatus Liptonbacteria bacterium RIFCSPLOWO2_01_FULL_56_20</name>
    <dbReference type="NCBI Taxonomy" id="1798652"/>
    <lineage>
        <taxon>Bacteria</taxon>
        <taxon>Candidatus Liptoniibacteriota</taxon>
    </lineage>
</organism>
<dbReference type="STRING" id="1798652.A3A43_00560"/>
<dbReference type="GO" id="GO:0016491">
    <property type="term" value="F:oxidoreductase activity"/>
    <property type="evidence" value="ECO:0007669"/>
    <property type="project" value="InterPro"/>
</dbReference>
<accession>A0A1G2CL30</accession>
<evidence type="ECO:0000259" key="1">
    <source>
        <dbReference type="Pfam" id="PF00881"/>
    </source>
</evidence>
<dbReference type="AlphaFoldDB" id="A0A1G2CL30"/>
<dbReference type="Pfam" id="PF00881">
    <property type="entry name" value="Nitroreductase"/>
    <property type="match status" value="1"/>
</dbReference>
<dbReference type="InterPro" id="IPR000415">
    <property type="entry name" value="Nitroreductase-like"/>
</dbReference>
<gene>
    <name evidence="2" type="ORF">A3A43_00560</name>
</gene>
<dbReference type="EMBL" id="MHLC01000021">
    <property type="protein sequence ID" value="OGZ01128.1"/>
    <property type="molecule type" value="Genomic_DNA"/>
</dbReference>
<evidence type="ECO:0000313" key="3">
    <source>
        <dbReference type="Proteomes" id="UP000178495"/>
    </source>
</evidence>
<dbReference type="SUPFAM" id="SSF55469">
    <property type="entry name" value="FMN-dependent nitroreductase-like"/>
    <property type="match status" value="2"/>
</dbReference>
<comment type="caution">
    <text evidence="2">The sequence shown here is derived from an EMBL/GenBank/DDBJ whole genome shotgun (WGS) entry which is preliminary data.</text>
</comment>
<sequence>MSREAVQKILEAGAQAPSGSNSQPWRFDVRGNEIRVWAFPEKDHPILNFRHRGTWVAHGALIENIAIAASALGYKADIKIFPDHSKPNLTAIIGLTASTPRDEPLYHAIPRRATNRKPYKPTPLTFEEKLELLAVNQEDKEDVILTEDPDDIRRLGAAMSVNEVVMLEDRKLHKLFFDEIVWTEAEEKERKSGLYLKTMELTPPPQLALKIFKYWPVMHFFNRLGLAEMIAKDNAKVYSAAAAYIGVIVNDSDKEFVTAGRVMERIWLTGTKLGLSVHLLTGVLFLWQRIIAEGGKGFSQKHAELVKRAYGKVASTFKVGDNKMVALLLRIGRGDPPSAKSSKKPPTVYISD</sequence>
<evidence type="ECO:0000313" key="2">
    <source>
        <dbReference type="EMBL" id="OGZ01128.1"/>
    </source>
</evidence>
<reference evidence="2 3" key="1">
    <citation type="journal article" date="2016" name="Nat. Commun.">
        <title>Thousands of microbial genomes shed light on interconnected biogeochemical processes in an aquifer system.</title>
        <authorList>
            <person name="Anantharaman K."/>
            <person name="Brown C.T."/>
            <person name="Hug L.A."/>
            <person name="Sharon I."/>
            <person name="Castelle C.J."/>
            <person name="Probst A.J."/>
            <person name="Thomas B.C."/>
            <person name="Singh A."/>
            <person name="Wilkins M.J."/>
            <person name="Karaoz U."/>
            <person name="Brodie E.L."/>
            <person name="Williams K.H."/>
            <person name="Hubbard S.S."/>
            <person name="Banfield J.F."/>
        </authorList>
    </citation>
    <scope>NUCLEOTIDE SEQUENCE [LARGE SCALE GENOMIC DNA]</scope>
</reference>
<dbReference type="Proteomes" id="UP000178495">
    <property type="component" value="Unassembled WGS sequence"/>
</dbReference>
<feature type="domain" description="Nitroreductase" evidence="1">
    <location>
        <begin position="2"/>
        <end position="27"/>
    </location>
</feature>